<dbReference type="PROSITE" id="PS50931">
    <property type="entry name" value="HTH_LYSR"/>
    <property type="match status" value="1"/>
</dbReference>
<gene>
    <name evidence="6" type="ORF">GCM10007933_10310</name>
</gene>
<dbReference type="SUPFAM" id="SSF46785">
    <property type="entry name" value="Winged helix' DNA-binding domain"/>
    <property type="match status" value="1"/>
</dbReference>
<evidence type="ECO:0000256" key="3">
    <source>
        <dbReference type="ARBA" id="ARBA00023125"/>
    </source>
</evidence>
<feature type="domain" description="HTH lysR-type" evidence="5">
    <location>
        <begin position="1"/>
        <end position="59"/>
    </location>
</feature>
<evidence type="ECO:0000256" key="4">
    <source>
        <dbReference type="ARBA" id="ARBA00023163"/>
    </source>
</evidence>
<dbReference type="EMBL" id="BSPX01000010">
    <property type="protein sequence ID" value="GLT21579.1"/>
    <property type="molecule type" value="Genomic_DNA"/>
</dbReference>
<keyword evidence="3" id="KW-0238">DNA-binding</keyword>
<sequence length="298" mass="32783">MDKFKAMNTFVGIVEAGTLTAAAERLGVSLAAVVRSLAALEESLGLRLLNRSTRRIALTEEGRDYLERSRRLLADLADMENAVTARRTRPSGRLVITAPVMFGRLHVAPVVTDFLAEHPEMRVELTLADRMLDLLDESIDLALRIGALPDSGLVAVPVGSTRRVLCASPDYLARRGHPAHPADLREHMLIRHTGLGDGHEWHFERGGERVRVPFEGSFATNQVDVALDACRKGVGCGRFLAYQVRAAEAAGELERLLDEWAPPAVPVSLLYPHGRLLPSRVRAFVDWAAPRLRERLAG</sequence>
<organism evidence="6 7">
    <name type="scientific">Zoogloea oryzae</name>
    <dbReference type="NCBI Taxonomy" id="310767"/>
    <lineage>
        <taxon>Bacteria</taxon>
        <taxon>Pseudomonadati</taxon>
        <taxon>Pseudomonadota</taxon>
        <taxon>Betaproteobacteria</taxon>
        <taxon>Rhodocyclales</taxon>
        <taxon>Zoogloeaceae</taxon>
        <taxon>Zoogloea</taxon>
    </lineage>
</organism>
<comment type="caution">
    <text evidence="6">The sequence shown here is derived from an EMBL/GenBank/DDBJ whole genome shotgun (WGS) entry which is preliminary data.</text>
</comment>
<dbReference type="PANTHER" id="PTHR30537">
    <property type="entry name" value="HTH-TYPE TRANSCRIPTIONAL REGULATOR"/>
    <property type="match status" value="1"/>
</dbReference>
<dbReference type="Pfam" id="PF00126">
    <property type="entry name" value="HTH_1"/>
    <property type="match status" value="1"/>
</dbReference>
<evidence type="ECO:0000259" key="5">
    <source>
        <dbReference type="PROSITE" id="PS50931"/>
    </source>
</evidence>
<protein>
    <submittedName>
        <fullName evidence="6">LysR family transcriptional regulator</fullName>
    </submittedName>
</protein>
<dbReference type="InterPro" id="IPR005119">
    <property type="entry name" value="LysR_subst-bd"/>
</dbReference>
<dbReference type="Gene3D" id="1.10.10.10">
    <property type="entry name" value="Winged helix-like DNA-binding domain superfamily/Winged helix DNA-binding domain"/>
    <property type="match status" value="1"/>
</dbReference>
<keyword evidence="7" id="KW-1185">Reference proteome</keyword>
<dbReference type="InterPro" id="IPR000847">
    <property type="entry name" value="LysR_HTH_N"/>
</dbReference>
<comment type="similarity">
    <text evidence="1">Belongs to the LysR transcriptional regulatory family.</text>
</comment>
<dbReference type="CDD" id="cd08471">
    <property type="entry name" value="PBP2_CrgA_like_2"/>
    <property type="match status" value="1"/>
</dbReference>
<keyword evidence="4" id="KW-0804">Transcription</keyword>
<reference evidence="7" key="1">
    <citation type="journal article" date="2019" name="Int. J. Syst. Evol. Microbiol.">
        <title>The Global Catalogue of Microorganisms (GCM) 10K type strain sequencing project: providing services to taxonomists for standard genome sequencing and annotation.</title>
        <authorList>
            <consortium name="The Broad Institute Genomics Platform"/>
            <consortium name="The Broad Institute Genome Sequencing Center for Infectious Disease"/>
            <person name="Wu L."/>
            <person name="Ma J."/>
        </authorList>
    </citation>
    <scope>NUCLEOTIDE SEQUENCE [LARGE SCALE GENOMIC DNA]</scope>
    <source>
        <strain evidence="7">NBRC 102407</strain>
    </source>
</reference>
<dbReference type="InterPro" id="IPR036390">
    <property type="entry name" value="WH_DNA-bd_sf"/>
</dbReference>
<dbReference type="Gene3D" id="3.40.190.290">
    <property type="match status" value="1"/>
</dbReference>
<dbReference type="PANTHER" id="PTHR30537:SF5">
    <property type="entry name" value="HTH-TYPE TRANSCRIPTIONAL ACTIVATOR TTDR-RELATED"/>
    <property type="match status" value="1"/>
</dbReference>
<dbReference type="SUPFAM" id="SSF53850">
    <property type="entry name" value="Periplasmic binding protein-like II"/>
    <property type="match status" value="1"/>
</dbReference>
<accession>A0ABQ6F8L3</accession>
<evidence type="ECO:0000313" key="7">
    <source>
        <dbReference type="Proteomes" id="UP001157167"/>
    </source>
</evidence>
<name>A0ABQ6F8L3_9RHOO</name>
<dbReference type="InterPro" id="IPR058163">
    <property type="entry name" value="LysR-type_TF_proteobact-type"/>
</dbReference>
<evidence type="ECO:0000256" key="2">
    <source>
        <dbReference type="ARBA" id="ARBA00023015"/>
    </source>
</evidence>
<proteinExistence type="inferred from homology"/>
<keyword evidence="2" id="KW-0805">Transcription regulation</keyword>
<dbReference type="Proteomes" id="UP001157167">
    <property type="component" value="Unassembled WGS sequence"/>
</dbReference>
<evidence type="ECO:0000313" key="6">
    <source>
        <dbReference type="EMBL" id="GLT21579.1"/>
    </source>
</evidence>
<evidence type="ECO:0000256" key="1">
    <source>
        <dbReference type="ARBA" id="ARBA00009437"/>
    </source>
</evidence>
<dbReference type="Pfam" id="PF03466">
    <property type="entry name" value="LysR_substrate"/>
    <property type="match status" value="1"/>
</dbReference>
<dbReference type="InterPro" id="IPR036388">
    <property type="entry name" value="WH-like_DNA-bd_sf"/>
</dbReference>
<dbReference type="RefSeq" id="WP_284186999.1">
    <property type="nucleotide sequence ID" value="NZ_BSPX01000010.1"/>
</dbReference>